<dbReference type="InterPro" id="IPR000160">
    <property type="entry name" value="GGDEF_dom"/>
</dbReference>
<evidence type="ECO:0000313" key="3">
    <source>
        <dbReference type="EMBL" id="MFA0570164.1"/>
    </source>
</evidence>
<feature type="domain" description="GGDEF" evidence="2">
    <location>
        <begin position="208"/>
        <end position="337"/>
    </location>
</feature>
<dbReference type="InterPro" id="IPR035919">
    <property type="entry name" value="EAL_sf"/>
</dbReference>
<dbReference type="PROSITE" id="PS50887">
    <property type="entry name" value="GGDEF"/>
    <property type="match status" value="1"/>
</dbReference>
<accession>A0ABV4NFG2</accession>
<protein>
    <submittedName>
        <fullName evidence="3">Bifunctional diguanylate cyclase/phosphodiesterase</fullName>
    </submittedName>
</protein>
<comment type="caution">
    <text evidence="3">The sequence shown here is derived from an EMBL/GenBank/DDBJ whole genome shotgun (WGS) entry which is preliminary data.</text>
</comment>
<organism evidence="3 4">
    <name type="scientific">Vibrio gallaecicus</name>
    <dbReference type="NCBI Taxonomy" id="552386"/>
    <lineage>
        <taxon>Bacteria</taxon>
        <taxon>Pseudomonadati</taxon>
        <taxon>Pseudomonadota</taxon>
        <taxon>Gammaproteobacteria</taxon>
        <taxon>Vibrionales</taxon>
        <taxon>Vibrionaceae</taxon>
        <taxon>Vibrio</taxon>
    </lineage>
</organism>
<dbReference type="SUPFAM" id="SSF55073">
    <property type="entry name" value="Nucleotide cyclase"/>
    <property type="match status" value="1"/>
</dbReference>
<name>A0ABV4NFG2_9VIBR</name>
<dbReference type="InterPro" id="IPR029787">
    <property type="entry name" value="Nucleotide_cyclase"/>
</dbReference>
<keyword evidence="4" id="KW-1185">Reference proteome</keyword>
<dbReference type="Proteomes" id="UP001570417">
    <property type="component" value="Unassembled WGS sequence"/>
</dbReference>
<proteinExistence type="predicted"/>
<dbReference type="Gene3D" id="3.20.20.450">
    <property type="entry name" value="EAL domain"/>
    <property type="match status" value="1"/>
</dbReference>
<dbReference type="NCBIfam" id="TIGR00254">
    <property type="entry name" value="GGDEF"/>
    <property type="match status" value="1"/>
</dbReference>
<dbReference type="PANTHER" id="PTHR33121:SF79">
    <property type="entry name" value="CYCLIC DI-GMP PHOSPHODIESTERASE PDED-RELATED"/>
    <property type="match status" value="1"/>
</dbReference>
<dbReference type="Gene3D" id="3.30.70.270">
    <property type="match status" value="1"/>
</dbReference>
<dbReference type="SMART" id="SM00267">
    <property type="entry name" value="GGDEF"/>
    <property type="match status" value="1"/>
</dbReference>
<dbReference type="PANTHER" id="PTHR33121">
    <property type="entry name" value="CYCLIC DI-GMP PHOSPHODIESTERASE PDEF"/>
    <property type="match status" value="1"/>
</dbReference>
<reference evidence="3 4" key="1">
    <citation type="journal article" date="2024" name="ISME J.">
        <title>Tailless and filamentous prophages are predominant in marine Vibrio.</title>
        <authorList>
            <person name="Steensen K."/>
            <person name="Seneca J."/>
            <person name="Bartlau N."/>
            <person name="Yu X.A."/>
            <person name="Hussain F.A."/>
            <person name="Polz M.F."/>
        </authorList>
    </citation>
    <scope>NUCLEOTIDE SEQUENCE [LARGE SCALE GENOMIC DNA]</scope>
    <source>
        <strain evidence="3 4">10N.222.51.A1</strain>
    </source>
</reference>
<dbReference type="Pfam" id="PF00990">
    <property type="entry name" value="GGDEF"/>
    <property type="match status" value="1"/>
</dbReference>
<dbReference type="InterPro" id="IPR050706">
    <property type="entry name" value="Cyclic-di-GMP_PDE-like"/>
</dbReference>
<sequence length="611" mass="69525">MAKLSLNDTVNLDTISHILKLDGQDLLEAVALTLHRVFGSQCTGIIEKRHFQDHTLPVVIVLDDSVQQVNVHSVTNKLCNQETRQDCQHCSFTRQLLESLPNNTLSHEFISENYIAIPIKARNGDTMGVLYSTFILPISNGDKQKLIRHHQMFADMINHTLQELWFSDRSEQLVNQLSYEVSHDNLTGLLNRSCLSDTLESITQQSNAPFTLAFIDIDNFKSINDANGNYIGDKVIQFTADTITSCVQDAALTFRTAGDEFAFITYDSDPIKICHDILNKIEDGYYDSTHQLKFKISIGIARTQDVDKNIEKLLFNTSLALKDCKQHPEIQVQCYDTHLSASYHRKTQLVAAIRRELASPIAVNQEMHVVVQPIVYKNQDEWDYFELLSRWQSPEYGSVSPVEFIKVAEQSGLIVELGERIMELGCIAKKQLEQGLGYKIKLGINCSAHELNDAERYLNHLTKMINKYDFEAKEFVIELTETVLLTQTDDVTRVLTSLREMGFTIALDDFGTGYSSLNYIQSYPIDCLKIDATFIRNLLSNAISERVVWLIIQLAQQLNITLIAEGIEHQEELEKLHSMGCLQIQGYYYSRPEKPSVIIDTLTHRVQSKFA</sequence>
<dbReference type="EMBL" id="JBFRUW010000064">
    <property type="protein sequence ID" value="MFA0570164.1"/>
    <property type="molecule type" value="Genomic_DNA"/>
</dbReference>
<feature type="domain" description="EAL" evidence="1">
    <location>
        <begin position="350"/>
        <end position="606"/>
    </location>
</feature>
<dbReference type="CDD" id="cd01949">
    <property type="entry name" value="GGDEF"/>
    <property type="match status" value="1"/>
</dbReference>
<dbReference type="Pfam" id="PF00563">
    <property type="entry name" value="EAL"/>
    <property type="match status" value="1"/>
</dbReference>
<dbReference type="SMART" id="SM00052">
    <property type="entry name" value="EAL"/>
    <property type="match status" value="1"/>
</dbReference>
<dbReference type="CDD" id="cd01948">
    <property type="entry name" value="EAL"/>
    <property type="match status" value="1"/>
</dbReference>
<evidence type="ECO:0000259" key="2">
    <source>
        <dbReference type="PROSITE" id="PS50887"/>
    </source>
</evidence>
<gene>
    <name evidence="3" type="ORF">AB4566_17965</name>
</gene>
<evidence type="ECO:0000259" key="1">
    <source>
        <dbReference type="PROSITE" id="PS50883"/>
    </source>
</evidence>
<dbReference type="RefSeq" id="WP_137372068.1">
    <property type="nucleotide sequence ID" value="NZ_AP025491.1"/>
</dbReference>
<dbReference type="PROSITE" id="PS50883">
    <property type="entry name" value="EAL"/>
    <property type="match status" value="1"/>
</dbReference>
<dbReference type="SUPFAM" id="SSF141868">
    <property type="entry name" value="EAL domain-like"/>
    <property type="match status" value="1"/>
</dbReference>
<dbReference type="InterPro" id="IPR001633">
    <property type="entry name" value="EAL_dom"/>
</dbReference>
<evidence type="ECO:0000313" key="4">
    <source>
        <dbReference type="Proteomes" id="UP001570417"/>
    </source>
</evidence>
<dbReference type="InterPro" id="IPR043128">
    <property type="entry name" value="Rev_trsase/Diguanyl_cyclase"/>
</dbReference>